<dbReference type="InterPro" id="IPR036412">
    <property type="entry name" value="HAD-like_sf"/>
</dbReference>
<dbReference type="PANTHER" id="PTHR43434">
    <property type="entry name" value="PHOSPHOGLYCOLATE PHOSPHATASE"/>
    <property type="match status" value="1"/>
</dbReference>
<dbReference type="Pfam" id="PF13419">
    <property type="entry name" value="HAD_2"/>
    <property type="match status" value="1"/>
</dbReference>
<accession>A0A2S0WH67</accession>
<reference evidence="2" key="1">
    <citation type="submission" date="2018-01" db="EMBL/GenBank/DDBJ databases">
        <authorList>
            <person name="Li J."/>
        </authorList>
    </citation>
    <scope>NUCLEOTIDE SEQUENCE [LARGE SCALE GENOMIC DNA]</scope>
    <source>
        <strain evidence="2">2184</strain>
    </source>
</reference>
<dbReference type="NCBIfam" id="TIGR01549">
    <property type="entry name" value="HAD-SF-IA-v1"/>
    <property type="match status" value="1"/>
</dbReference>
<dbReference type="Proteomes" id="UP000244754">
    <property type="component" value="Chromosome"/>
</dbReference>
<organism evidence="1 2">
    <name type="scientific">Corynebacterium liangguodongii</name>
    <dbReference type="NCBI Taxonomy" id="2079535"/>
    <lineage>
        <taxon>Bacteria</taxon>
        <taxon>Bacillati</taxon>
        <taxon>Actinomycetota</taxon>
        <taxon>Actinomycetes</taxon>
        <taxon>Mycobacteriales</taxon>
        <taxon>Corynebacteriaceae</taxon>
        <taxon>Corynebacterium</taxon>
    </lineage>
</organism>
<protein>
    <submittedName>
        <fullName evidence="1">HAD family hydrolase</fullName>
    </submittedName>
</protein>
<gene>
    <name evidence="1" type="ORF">C3E79_07910</name>
</gene>
<dbReference type="GO" id="GO:0005829">
    <property type="term" value="C:cytosol"/>
    <property type="evidence" value="ECO:0007669"/>
    <property type="project" value="TreeGrafter"/>
</dbReference>
<dbReference type="OrthoDB" id="9776368at2"/>
<dbReference type="InterPro" id="IPR023214">
    <property type="entry name" value="HAD_sf"/>
</dbReference>
<dbReference type="EMBL" id="CP026948">
    <property type="protein sequence ID" value="AWB85113.1"/>
    <property type="molecule type" value="Genomic_DNA"/>
</dbReference>
<dbReference type="SUPFAM" id="SSF56784">
    <property type="entry name" value="HAD-like"/>
    <property type="match status" value="1"/>
</dbReference>
<dbReference type="AlphaFoldDB" id="A0A2S0WH67"/>
<sequence length="210" mass="22836">MRTTLLLDVDGTLIDSFPGIREGFLRGLDAVGYTHPAEEFIRRIPGPPMTETMASLGMDAAEVGRAMAAYDDYMQNGGWANFTVFAGVAELVAGWKGRGFELATATSKGEGYARLALERAGILPHIDFLGAAQERGPRKRKVDVIAHVLASVKPQRPLMVGDRLHDFHGAAHFGLPSVAVTWGYGAPEEYEEATYVARTARELEEIVNAF</sequence>
<dbReference type="GO" id="GO:0016787">
    <property type="term" value="F:hydrolase activity"/>
    <property type="evidence" value="ECO:0007669"/>
    <property type="project" value="UniProtKB-KW"/>
</dbReference>
<dbReference type="PANTHER" id="PTHR43434:SF20">
    <property type="entry name" value="5'-NUCLEOTIDASE"/>
    <property type="match status" value="1"/>
</dbReference>
<evidence type="ECO:0000313" key="1">
    <source>
        <dbReference type="EMBL" id="AWB85113.1"/>
    </source>
</evidence>
<evidence type="ECO:0000313" key="2">
    <source>
        <dbReference type="Proteomes" id="UP000244754"/>
    </source>
</evidence>
<dbReference type="GO" id="GO:0004713">
    <property type="term" value="F:protein tyrosine kinase activity"/>
    <property type="evidence" value="ECO:0007669"/>
    <property type="project" value="TreeGrafter"/>
</dbReference>
<keyword evidence="1" id="KW-0378">Hydrolase</keyword>
<dbReference type="Gene3D" id="3.40.50.1000">
    <property type="entry name" value="HAD superfamily/HAD-like"/>
    <property type="match status" value="1"/>
</dbReference>
<dbReference type="Gene3D" id="1.10.150.240">
    <property type="entry name" value="Putative phosphatase, domain 2"/>
    <property type="match status" value="1"/>
</dbReference>
<dbReference type="KEGG" id="clia:C3E79_07910"/>
<name>A0A2S0WH67_9CORY</name>
<dbReference type="SFLD" id="SFLDS00003">
    <property type="entry name" value="Haloacid_Dehalogenase"/>
    <property type="match status" value="1"/>
</dbReference>
<proteinExistence type="predicted"/>
<dbReference type="InterPro" id="IPR041492">
    <property type="entry name" value="HAD_2"/>
</dbReference>
<dbReference type="InterPro" id="IPR023198">
    <property type="entry name" value="PGP-like_dom2"/>
</dbReference>
<dbReference type="RefSeq" id="WP_108405120.1">
    <property type="nucleotide sequence ID" value="NZ_CP026948.1"/>
</dbReference>
<dbReference type="InterPro" id="IPR006439">
    <property type="entry name" value="HAD-SF_hydro_IA"/>
</dbReference>
<dbReference type="SFLD" id="SFLDG01129">
    <property type="entry name" value="C1.5:_HAD__Beta-PGM__Phosphata"/>
    <property type="match status" value="1"/>
</dbReference>
<keyword evidence="2" id="KW-1185">Reference proteome</keyword>
<dbReference type="InterPro" id="IPR050155">
    <property type="entry name" value="HAD-like_hydrolase_sf"/>
</dbReference>